<dbReference type="InterPro" id="IPR011708">
    <property type="entry name" value="DNA_pol3_alpha_NTPase_dom"/>
</dbReference>
<feature type="domain" description="DNA polymerase helix-hairpin-helix motif" evidence="11">
    <location>
        <begin position="313"/>
        <end position="414"/>
    </location>
</feature>
<evidence type="ECO:0000256" key="5">
    <source>
        <dbReference type="ARBA" id="ARBA00022705"/>
    </source>
</evidence>
<dbReference type="EC" id="2.7.7.7" evidence="1"/>
<name>A0A5C6MBE1_9PLAN</name>
<dbReference type="InterPro" id="IPR029460">
    <property type="entry name" value="DNAPol_HHH"/>
</dbReference>
<feature type="domain" description="DNA polymerase III alpha subunit finger" evidence="12">
    <location>
        <begin position="74"/>
        <end position="240"/>
    </location>
</feature>
<evidence type="ECO:0000259" key="12">
    <source>
        <dbReference type="Pfam" id="PF17657"/>
    </source>
</evidence>
<dbReference type="GO" id="GO:0008408">
    <property type="term" value="F:3'-5' exonuclease activity"/>
    <property type="evidence" value="ECO:0007669"/>
    <property type="project" value="InterPro"/>
</dbReference>
<evidence type="ECO:0000313" key="13">
    <source>
        <dbReference type="EMBL" id="TWW10284.1"/>
    </source>
</evidence>
<evidence type="ECO:0000256" key="4">
    <source>
        <dbReference type="ARBA" id="ARBA00022695"/>
    </source>
</evidence>
<dbReference type="Pfam" id="PF14579">
    <property type="entry name" value="HHH_6"/>
    <property type="match status" value="1"/>
</dbReference>
<accession>A0A5C6MBE1</accession>
<protein>
    <recommendedName>
        <fullName evidence="1">DNA-directed DNA polymerase</fullName>
        <ecNumber evidence="1">2.7.7.7</ecNumber>
    </recommendedName>
</protein>
<evidence type="ECO:0000256" key="6">
    <source>
        <dbReference type="ARBA" id="ARBA00022763"/>
    </source>
</evidence>
<sequence length="586" mass="65695">SLLGRRILDLLKSLLNFPRHLSQHPGGMVMSRGPLSELVPVENAAMPGRTVIQWDKDDLDALGLLKVDCLSLGMLSCIRRAFDLVERHHDRRLTLANVPSEDPEVYEMISRADTVGVFQIESRAQMSMLPRLRPRCFYDLVIEVAIVRPGPIQGDMVHPYLRRRAGEEEVDYPNPDVRQVLHKTLGVPIFQEQAMRLAIVAAGFTPGEADQLRLAMGAWRKTGVIAKFHEKLVAGMLERGYEQEFAKRVFRQISGFGEYGFPESHAASFALLVYVSAWLKRHHPAVFAAALINSQPMGFYAPAQLVRDARLHGVQVLPADVGSSEWDCTLEAQSVADPTGPFRHRDEKLALRLGLRLLRGFSEQHARQIEQARRVGGAFRSFEDFARRTGLPRQALQVLARADALASLKIDRRSALWKSLPPRESAPLMEASPEYDDQETLPELPGLTPQDQVVADYSTAGLSLRQHPVSFLRKRLDELRAVTAESLAFLQNDRRVKVAGLVLMRQRPSTAAGITFVTLEDETGAANLVVYPNVWQKFRPAARFAGVLLATGRLQREGDIIHVVCERLDDLSELLKNLDSRSRDFH</sequence>
<keyword evidence="2" id="KW-0963">Cytoplasm</keyword>
<evidence type="ECO:0000256" key="9">
    <source>
        <dbReference type="ARBA" id="ARBA00049244"/>
    </source>
</evidence>
<dbReference type="GO" id="GO:0006260">
    <property type="term" value="P:DNA replication"/>
    <property type="evidence" value="ECO:0007669"/>
    <property type="project" value="UniProtKB-KW"/>
</dbReference>
<feature type="domain" description="Bacterial DNA polymerase III alpha subunit NTPase" evidence="10">
    <location>
        <begin position="5"/>
        <end position="70"/>
    </location>
</feature>
<dbReference type="InterPro" id="IPR004805">
    <property type="entry name" value="DnaE2/DnaE/PolC"/>
</dbReference>
<dbReference type="PANTHER" id="PTHR32294:SF4">
    <property type="entry name" value="ERROR-PRONE DNA POLYMERASE"/>
    <property type="match status" value="1"/>
</dbReference>
<evidence type="ECO:0000256" key="7">
    <source>
        <dbReference type="ARBA" id="ARBA00022932"/>
    </source>
</evidence>
<evidence type="ECO:0000256" key="3">
    <source>
        <dbReference type="ARBA" id="ARBA00022679"/>
    </source>
</evidence>
<dbReference type="AlphaFoldDB" id="A0A5C6MBE1"/>
<keyword evidence="3" id="KW-0808">Transferase</keyword>
<evidence type="ECO:0000259" key="11">
    <source>
        <dbReference type="Pfam" id="PF14579"/>
    </source>
</evidence>
<dbReference type="EMBL" id="SRHE01000099">
    <property type="protein sequence ID" value="TWW10284.1"/>
    <property type="molecule type" value="Genomic_DNA"/>
</dbReference>
<reference evidence="13 14" key="1">
    <citation type="submission" date="2019-08" db="EMBL/GenBank/DDBJ databases">
        <title>100 year-old enigma solved: identification of Planctomyces bekefii, the type genus and species of the phylum Planctomycetes.</title>
        <authorList>
            <person name="Svetlana D.N."/>
            <person name="Overmann J."/>
        </authorList>
    </citation>
    <scope>NUCLEOTIDE SEQUENCE [LARGE SCALE GENOMIC DNA]</scope>
    <source>
        <strain evidence="13">Phe10_nw2017</strain>
    </source>
</reference>
<dbReference type="Proteomes" id="UP000321083">
    <property type="component" value="Unassembled WGS sequence"/>
</dbReference>
<comment type="catalytic activity">
    <reaction evidence="9">
        <text>DNA(n) + a 2'-deoxyribonucleoside 5'-triphosphate = DNA(n+1) + diphosphate</text>
        <dbReference type="Rhea" id="RHEA:22508"/>
        <dbReference type="Rhea" id="RHEA-COMP:17339"/>
        <dbReference type="Rhea" id="RHEA-COMP:17340"/>
        <dbReference type="ChEBI" id="CHEBI:33019"/>
        <dbReference type="ChEBI" id="CHEBI:61560"/>
        <dbReference type="ChEBI" id="CHEBI:173112"/>
        <dbReference type="EC" id="2.7.7.7"/>
    </reaction>
</comment>
<organism evidence="13 14">
    <name type="scientific">Planctomyces bekefii</name>
    <dbReference type="NCBI Taxonomy" id="1653850"/>
    <lineage>
        <taxon>Bacteria</taxon>
        <taxon>Pseudomonadati</taxon>
        <taxon>Planctomycetota</taxon>
        <taxon>Planctomycetia</taxon>
        <taxon>Planctomycetales</taxon>
        <taxon>Planctomycetaceae</taxon>
        <taxon>Planctomyces</taxon>
    </lineage>
</organism>
<evidence type="ECO:0000256" key="1">
    <source>
        <dbReference type="ARBA" id="ARBA00012417"/>
    </source>
</evidence>
<evidence type="ECO:0000256" key="8">
    <source>
        <dbReference type="ARBA" id="ARBA00023204"/>
    </source>
</evidence>
<comment type="caution">
    <text evidence="13">The sequence shown here is derived from an EMBL/GenBank/DDBJ whole genome shotgun (WGS) entry which is preliminary data.</text>
</comment>
<dbReference type="InterPro" id="IPR040982">
    <property type="entry name" value="DNA_pol3_finger"/>
</dbReference>
<gene>
    <name evidence="13" type="ORF">E3A20_07160</name>
</gene>
<evidence type="ECO:0000313" key="14">
    <source>
        <dbReference type="Proteomes" id="UP000321083"/>
    </source>
</evidence>
<reference evidence="13 14" key="2">
    <citation type="submission" date="2019-08" db="EMBL/GenBank/DDBJ databases">
        <authorList>
            <person name="Henke P."/>
        </authorList>
    </citation>
    <scope>NUCLEOTIDE SEQUENCE [LARGE SCALE GENOMIC DNA]</scope>
    <source>
        <strain evidence="13">Phe10_nw2017</strain>
    </source>
</reference>
<dbReference type="Pfam" id="PF17657">
    <property type="entry name" value="DNA_pol3_finger"/>
    <property type="match status" value="1"/>
</dbReference>
<dbReference type="PANTHER" id="PTHR32294">
    <property type="entry name" value="DNA POLYMERASE III SUBUNIT ALPHA"/>
    <property type="match status" value="1"/>
</dbReference>
<dbReference type="Pfam" id="PF07733">
    <property type="entry name" value="DNA_pol3_alpha"/>
    <property type="match status" value="1"/>
</dbReference>
<keyword evidence="5" id="KW-0235">DNA replication</keyword>
<evidence type="ECO:0000256" key="2">
    <source>
        <dbReference type="ARBA" id="ARBA00022490"/>
    </source>
</evidence>
<dbReference type="Gene3D" id="1.10.150.870">
    <property type="match status" value="1"/>
</dbReference>
<keyword evidence="6" id="KW-0227">DNA damage</keyword>
<feature type="non-terminal residue" evidence="13">
    <location>
        <position position="1"/>
    </location>
</feature>
<dbReference type="GO" id="GO:0006281">
    <property type="term" value="P:DNA repair"/>
    <property type="evidence" value="ECO:0007669"/>
    <property type="project" value="UniProtKB-KW"/>
</dbReference>
<keyword evidence="7" id="KW-0239">DNA-directed DNA polymerase</keyword>
<keyword evidence="8" id="KW-0234">DNA repair</keyword>
<evidence type="ECO:0000259" key="10">
    <source>
        <dbReference type="Pfam" id="PF07733"/>
    </source>
</evidence>
<dbReference type="GO" id="GO:0003887">
    <property type="term" value="F:DNA-directed DNA polymerase activity"/>
    <property type="evidence" value="ECO:0007669"/>
    <property type="project" value="UniProtKB-KW"/>
</dbReference>
<keyword evidence="4" id="KW-0548">Nucleotidyltransferase</keyword>
<proteinExistence type="predicted"/>
<keyword evidence="14" id="KW-1185">Reference proteome</keyword>
<dbReference type="CDD" id="cd04485">
    <property type="entry name" value="DnaE_OBF"/>
    <property type="match status" value="1"/>
</dbReference>